<name>A0AAD7RRH7_9TELE</name>
<feature type="signal peptide" evidence="3">
    <location>
        <begin position="1"/>
        <end position="21"/>
    </location>
</feature>
<dbReference type="InterPro" id="IPR001507">
    <property type="entry name" value="ZP_dom"/>
</dbReference>
<dbReference type="Gene3D" id="2.60.40.4100">
    <property type="entry name" value="Zona pellucida, ZP-C domain"/>
    <property type="match status" value="1"/>
</dbReference>
<comment type="caution">
    <text evidence="5">The sequence shown here is derived from an EMBL/GenBank/DDBJ whole genome shotgun (WGS) entry which is preliminary data.</text>
</comment>
<evidence type="ECO:0000313" key="6">
    <source>
        <dbReference type="Proteomes" id="UP001221898"/>
    </source>
</evidence>
<feature type="compositionally biased region" description="Basic and acidic residues" evidence="2">
    <location>
        <begin position="330"/>
        <end position="342"/>
    </location>
</feature>
<feature type="region of interest" description="Disordered" evidence="2">
    <location>
        <begin position="325"/>
        <end position="351"/>
    </location>
</feature>
<dbReference type="SMART" id="SM00241">
    <property type="entry name" value="ZP"/>
    <property type="match status" value="1"/>
</dbReference>
<dbReference type="AlphaFoldDB" id="A0AAD7RRH7"/>
<keyword evidence="3" id="KW-0732">Signal</keyword>
<keyword evidence="1" id="KW-1015">Disulfide bond</keyword>
<evidence type="ECO:0000313" key="5">
    <source>
        <dbReference type="EMBL" id="KAJ8387636.1"/>
    </source>
</evidence>
<dbReference type="InterPro" id="IPR055355">
    <property type="entry name" value="ZP-C"/>
</dbReference>
<evidence type="ECO:0000256" key="2">
    <source>
        <dbReference type="SAM" id="MobiDB-lite"/>
    </source>
</evidence>
<dbReference type="InterPro" id="IPR042235">
    <property type="entry name" value="ZP-C_dom"/>
</dbReference>
<organism evidence="5 6">
    <name type="scientific">Aldrovandia affinis</name>
    <dbReference type="NCBI Taxonomy" id="143900"/>
    <lineage>
        <taxon>Eukaryota</taxon>
        <taxon>Metazoa</taxon>
        <taxon>Chordata</taxon>
        <taxon>Craniata</taxon>
        <taxon>Vertebrata</taxon>
        <taxon>Euteleostomi</taxon>
        <taxon>Actinopterygii</taxon>
        <taxon>Neopterygii</taxon>
        <taxon>Teleostei</taxon>
        <taxon>Notacanthiformes</taxon>
        <taxon>Halosauridae</taxon>
        <taxon>Aldrovandia</taxon>
    </lineage>
</organism>
<dbReference type="FunFam" id="2.60.40.4100:FF:000002">
    <property type="entry name" value="Zona pellucida sperm-binding protein 3"/>
    <property type="match status" value="1"/>
</dbReference>
<feature type="chain" id="PRO_5041945232" description="ZP domain-containing protein" evidence="3">
    <location>
        <begin position="22"/>
        <end position="351"/>
    </location>
</feature>
<dbReference type="PANTHER" id="PTHR11576">
    <property type="entry name" value="ZONA PELLUCIDA SPERM-BINDING PROTEIN 3"/>
    <property type="match status" value="1"/>
</dbReference>
<gene>
    <name evidence="5" type="ORF">AAFF_G00151860</name>
</gene>
<dbReference type="PANTHER" id="PTHR11576:SF3">
    <property type="entry name" value="SI:CH211-14A17.6-RELATED"/>
    <property type="match status" value="1"/>
</dbReference>
<keyword evidence="6" id="KW-1185">Reference proteome</keyword>
<dbReference type="GO" id="GO:0031012">
    <property type="term" value="C:extracellular matrix"/>
    <property type="evidence" value="ECO:0007669"/>
    <property type="project" value="TreeGrafter"/>
</dbReference>
<protein>
    <recommendedName>
        <fullName evidence="4">ZP domain-containing protein</fullName>
    </recommendedName>
</protein>
<sequence length="351" mass="39324">MTLFWRSGLVLIVAAIAVAHAQTSYGDVRVDCGNSTVEVRWSVGRHDDIFRIFLGSCSHPIVTKLPDGRLEIVFKVSFYECRIRRQMTGRWVTYKTMLTYKPSPKSQPPVFTYPVECYYRRSPDMFPEIQDRAFGTALGYGSLQFYMGIMNGDLSGPAQSSTFPLGSLIPVWAAVDQQAHLPLLLLLDECLATTSPGLDPSGPVYRIITNGGCLVDSKYGNSRFLPRQRSSELHLSLQAFRFGLGKEVYLHCKLVAWDPQSLDKGKKACHYNKELEGWDLLDDPSQSSFCSCCDSQCKPRERRDVKSGPQGITQKAILGPFTIVDGTRGNAEHQHPESERCPATEQEDWTP</sequence>
<evidence type="ECO:0000256" key="3">
    <source>
        <dbReference type="SAM" id="SignalP"/>
    </source>
</evidence>
<evidence type="ECO:0000259" key="4">
    <source>
        <dbReference type="PROSITE" id="PS51034"/>
    </source>
</evidence>
<dbReference type="Pfam" id="PF00100">
    <property type="entry name" value="Zona_pellucida"/>
    <property type="match status" value="1"/>
</dbReference>
<dbReference type="PROSITE" id="PS51034">
    <property type="entry name" value="ZP_2"/>
    <property type="match status" value="1"/>
</dbReference>
<feature type="domain" description="ZP" evidence="4">
    <location>
        <begin position="31"/>
        <end position="276"/>
    </location>
</feature>
<dbReference type="EMBL" id="JAINUG010000208">
    <property type="protein sequence ID" value="KAJ8387636.1"/>
    <property type="molecule type" value="Genomic_DNA"/>
</dbReference>
<evidence type="ECO:0000256" key="1">
    <source>
        <dbReference type="ARBA" id="ARBA00023157"/>
    </source>
</evidence>
<dbReference type="GO" id="GO:0035803">
    <property type="term" value="P:egg coat formation"/>
    <property type="evidence" value="ECO:0007669"/>
    <property type="project" value="TreeGrafter"/>
</dbReference>
<accession>A0AAD7RRH7</accession>
<proteinExistence type="predicted"/>
<dbReference type="GO" id="GO:2000344">
    <property type="term" value="P:positive regulation of acrosome reaction"/>
    <property type="evidence" value="ECO:0007669"/>
    <property type="project" value="TreeGrafter"/>
</dbReference>
<reference evidence="5" key="1">
    <citation type="journal article" date="2023" name="Science">
        <title>Genome structures resolve the early diversification of teleost fishes.</title>
        <authorList>
            <person name="Parey E."/>
            <person name="Louis A."/>
            <person name="Montfort J."/>
            <person name="Bouchez O."/>
            <person name="Roques C."/>
            <person name="Iampietro C."/>
            <person name="Lluch J."/>
            <person name="Castinel A."/>
            <person name="Donnadieu C."/>
            <person name="Desvignes T."/>
            <person name="Floi Bucao C."/>
            <person name="Jouanno E."/>
            <person name="Wen M."/>
            <person name="Mejri S."/>
            <person name="Dirks R."/>
            <person name="Jansen H."/>
            <person name="Henkel C."/>
            <person name="Chen W.J."/>
            <person name="Zahm M."/>
            <person name="Cabau C."/>
            <person name="Klopp C."/>
            <person name="Thompson A.W."/>
            <person name="Robinson-Rechavi M."/>
            <person name="Braasch I."/>
            <person name="Lecointre G."/>
            <person name="Bobe J."/>
            <person name="Postlethwait J.H."/>
            <person name="Berthelot C."/>
            <person name="Roest Crollius H."/>
            <person name="Guiguen Y."/>
        </authorList>
    </citation>
    <scope>NUCLEOTIDE SEQUENCE</scope>
    <source>
        <strain evidence="5">NC1722</strain>
    </source>
</reference>
<dbReference type="Gene3D" id="2.60.40.3210">
    <property type="entry name" value="Zona pellucida, ZP-N domain"/>
    <property type="match status" value="1"/>
</dbReference>
<dbReference type="GO" id="GO:0007339">
    <property type="term" value="P:binding of sperm to zona pellucida"/>
    <property type="evidence" value="ECO:0007669"/>
    <property type="project" value="TreeGrafter"/>
</dbReference>
<dbReference type="GO" id="GO:0032190">
    <property type="term" value="F:acrosin binding"/>
    <property type="evidence" value="ECO:0007669"/>
    <property type="project" value="TreeGrafter"/>
</dbReference>
<dbReference type="Proteomes" id="UP001221898">
    <property type="component" value="Unassembled WGS sequence"/>
</dbReference>